<evidence type="ECO:0000313" key="3">
    <source>
        <dbReference type="Proteomes" id="UP000516380"/>
    </source>
</evidence>
<proteinExistence type="predicted"/>
<accession>A0A7G1IKE7</accession>
<gene>
    <name evidence="2" type="ORF">NIIDMKKI_66870</name>
</gene>
<name>A0A7G1IKE7_MYCKA</name>
<reference evidence="2 3" key="1">
    <citation type="submission" date="2020-07" db="EMBL/GenBank/DDBJ databases">
        <title>Mycobacterium kansasii (former subtype) with zoonotic potential isolated from diseased indoor pet cat, Japan.</title>
        <authorList>
            <person name="Fukano H."/>
            <person name="Terazono T."/>
            <person name="Hoshino Y."/>
        </authorList>
    </citation>
    <scope>NUCLEOTIDE SEQUENCE [LARGE SCALE GENOMIC DNA]</scope>
    <source>
        <strain evidence="2 3">Kuro-I</strain>
    </source>
</reference>
<dbReference type="EMBL" id="AP023343">
    <property type="protein sequence ID" value="BCI91481.1"/>
    <property type="molecule type" value="Genomic_DNA"/>
</dbReference>
<dbReference type="AlphaFoldDB" id="A0A7G1IKE7"/>
<evidence type="ECO:0000313" key="2">
    <source>
        <dbReference type="EMBL" id="BCI91481.1"/>
    </source>
</evidence>
<dbReference type="Proteomes" id="UP000516380">
    <property type="component" value="Chromosome"/>
</dbReference>
<feature type="region of interest" description="Disordered" evidence="1">
    <location>
        <begin position="81"/>
        <end position="151"/>
    </location>
</feature>
<keyword evidence="3" id="KW-1185">Reference proteome</keyword>
<evidence type="ECO:0000256" key="1">
    <source>
        <dbReference type="SAM" id="MobiDB-lite"/>
    </source>
</evidence>
<feature type="compositionally biased region" description="Low complexity" evidence="1">
    <location>
        <begin position="81"/>
        <end position="107"/>
    </location>
</feature>
<organism evidence="2 3">
    <name type="scientific">Mycobacterium kansasii</name>
    <dbReference type="NCBI Taxonomy" id="1768"/>
    <lineage>
        <taxon>Bacteria</taxon>
        <taxon>Bacillati</taxon>
        <taxon>Actinomycetota</taxon>
        <taxon>Actinomycetes</taxon>
        <taxon>Mycobacteriales</taxon>
        <taxon>Mycobacteriaceae</taxon>
        <taxon>Mycobacterium</taxon>
    </lineage>
</organism>
<sequence length="151" mass="15373">MAVKDFGEPVGFWLSDRLPGASAGNQICHRQQPAHGNDARVRQWKYDKANGSSGMSEMTYPVGPTSPAAFVGARESLRATRLTTDAAATPATTTPAAPAGSPKSPSTVQAAVNTPAAHELSRSQVGPHRPAGGSAARDAAMVPTALAGGAK</sequence>
<protein>
    <submittedName>
        <fullName evidence="2">Uncharacterized protein</fullName>
    </submittedName>
</protein>